<dbReference type="Pfam" id="PF00194">
    <property type="entry name" value="Carb_anhydrase"/>
    <property type="match status" value="1"/>
</dbReference>
<dbReference type="PANTHER" id="PTHR18952">
    <property type="entry name" value="CARBONIC ANHYDRASE"/>
    <property type="match status" value="1"/>
</dbReference>
<feature type="domain" description="Alpha-carbonic anhydrase" evidence="5">
    <location>
        <begin position="32"/>
        <end position="261"/>
    </location>
</feature>
<evidence type="ECO:0000256" key="4">
    <source>
        <dbReference type="ARBA" id="ARBA00048348"/>
    </source>
</evidence>
<dbReference type="AlphaFoldDB" id="A0AAN7EUZ5"/>
<dbReference type="SUPFAM" id="SSF51069">
    <property type="entry name" value="Carbonic anhydrase"/>
    <property type="match status" value="1"/>
</dbReference>
<sequence>MQTLLSFIPHKDFFIMTIWILVLSNKEVQEESPFAYLEDTGKGPTKWGNIDPLWKACRNGKLQSPIDLLNRRVQVIRNYNKLKRNYKPAQAFVKNRGHDIMVIWKGNAGYIDINGTRYNLIQGHWHSPSEHTFNGTRYDLELHIVHINPITNKIAAIGIVYKYGHPDPLLTELFHHIKSAGKEEKPLGIIDPGLIKFGSRKYYRYIGSLTVPPCTEGVTWTILKKVRTVSREQVRELREAVHDGFESNARPTQNSKIPVQFYIPKESEASS</sequence>
<proteinExistence type="inferred from homology"/>
<comment type="catalytic activity">
    <reaction evidence="4">
        <text>hydrogencarbonate + H(+) = CO2 + H2O</text>
        <dbReference type="Rhea" id="RHEA:10748"/>
        <dbReference type="ChEBI" id="CHEBI:15377"/>
        <dbReference type="ChEBI" id="CHEBI:15378"/>
        <dbReference type="ChEBI" id="CHEBI:16526"/>
        <dbReference type="ChEBI" id="CHEBI:17544"/>
        <dbReference type="EC" id="4.2.1.1"/>
    </reaction>
</comment>
<comment type="caution">
    <text evidence="6">The sequence shown here is derived from an EMBL/GenBank/DDBJ whole genome shotgun (WGS) entry which is preliminary data.</text>
</comment>
<evidence type="ECO:0000256" key="3">
    <source>
        <dbReference type="ARBA" id="ARBA00006365"/>
    </source>
</evidence>
<dbReference type="InterPro" id="IPR041891">
    <property type="entry name" value="Alpha_CA_prokaryot-like"/>
</dbReference>
<dbReference type="InterPro" id="IPR036398">
    <property type="entry name" value="CA_dom_sf"/>
</dbReference>
<dbReference type="GO" id="GO:0009570">
    <property type="term" value="C:chloroplast stroma"/>
    <property type="evidence" value="ECO:0007669"/>
    <property type="project" value="UniProtKB-SubCell"/>
</dbReference>
<comment type="function">
    <text evidence="1">Reversible hydration of carbon dioxide.</text>
</comment>
<evidence type="ECO:0000313" key="6">
    <source>
        <dbReference type="EMBL" id="KAK4580746.1"/>
    </source>
</evidence>
<dbReference type="SMART" id="SM01057">
    <property type="entry name" value="Carb_anhydrase"/>
    <property type="match status" value="1"/>
</dbReference>
<evidence type="ECO:0000256" key="2">
    <source>
        <dbReference type="ARBA" id="ARBA00004470"/>
    </source>
</evidence>
<evidence type="ECO:0000313" key="7">
    <source>
        <dbReference type="Proteomes" id="UP001324115"/>
    </source>
</evidence>
<dbReference type="PROSITE" id="PS51144">
    <property type="entry name" value="ALPHA_CA_2"/>
    <property type="match status" value="1"/>
</dbReference>
<dbReference type="Proteomes" id="UP001324115">
    <property type="component" value="Unassembled WGS sequence"/>
</dbReference>
<protein>
    <recommendedName>
        <fullName evidence="5">Alpha-carbonic anhydrase domain-containing protein</fullName>
    </recommendedName>
</protein>
<evidence type="ECO:0000256" key="1">
    <source>
        <dbReference type="ARBA" id="ARBA00002904"/>
    </source>
</evidence>
<name>A0AAN7EUZ5_QUERU</name>
<organism evidence="6 7">
    <name type="scientific">Quercus rubra</name>
    <name type="common">Northern red oak</name>
    <name type="synonym">Quercus borealis</name>
    <dbReference type="NCBI Taxonomy" id="3512"/>
    <lineage>
        <taxon>Eukaryota</taxon>
        <taxon>Viridiplantae</taxon>
        <taxon>Streptophyta</taxon>
        <taxon>Embryophyta</taxon>
        <taxon>Tracheophyta</taxon>
        <taxon>Spermatophyta</taxon>
        <taxon>Magnoliopsida</taxon>
        <taxon>eudicotyledons</taxon>
        <taxon>Gunneridae</taxon>
        <taxon>Pentapetalae</taxon>
        <taxon>rosids</taxon>
        <taxon>fabids</taxon>
        <taxon>Fagales</taxon>
        <taxon>Fagaceae</taxon>
        <taxon>Quercus</taxon>
    </lineage>
</organism>
<dbReference type="InterPro" id="IPR023561">
    <property type="entry name" value="Carbonic_anhydrase_a-class"/>
</dbReference>
<dbReference type="GO" id="GO:0008270">
    <property type="term" value="F:zinc ion binding"/>
    <property type="evidence" value="ECO:0007669"/>
    <property type="project" value="InterPro"/>
</dbReference>
<dbReference type="CDD" id="cd03124">
    <property type="entry name" value="alpha_CA_prokaryotic_like"/>
    <property type="match status" value="1"/>
</dbReference>
<reference evidence="6 7" key="1">
    <citation type="journal article" date="2023" name="G3 (Bethesda)">
        <title>A haplotype-resolved chromosome-scale genome for Quercus rubra L. provides insights into the genetics of adaptive traits for red oak species.</title>
        <authorList>
            <person name="Kapoor B."/>
            <person name="Jenkins J."/>
            <person name="Schmutz J."/>
            <person name="Zhebentyayeva T."/>
            <person name="Kuelheim C."/>
            <person name="Coggeshall M."/>
            <person name="Heim C."/>
            <person name="Lasky J.R."/>
            <person name="Leites L."/>
            <person name="Islam-Faridi N."/>
            <person name="Romero-Severson J."/>
            <person name="DeLeo V.L."/>
            <person name="Lucas S.M."/>
            <person name="Lazic D."/>
            <person name="Gailing O."/>
            <person name="Carlson J."/>
            <person name="Staton M."/>
        </authorList>
    </citation>
    <scope>NUCLEOTIDE SEQUENCE [LARGE SCALE GENOMIC DNA]</scope>
    <source>
        <strain evidence="6">Pseudo-F2</strain>
    </source>
</reference>
<dbReference type="InterPro" id="IPR001148">
    <property type="entry name" value="CA_dom"/>
</dbReference>
<dbReference type="GO" id="GO:0006730">
    <property type="term" value="P:one-carbon metabolic process"/>
    <property type="evidence" value="ECO:0007669"/>
    <property type="project" value="TreeGrafter"/>
</dbReference>
<evidence type="ECO:0000259" key="5">
    <source>
        <dbReference type="PROSITE" id="PS51144"/>
    </source>
</evidence>
<keyword evidence="7" id="KW-1185">Reference proteome</keyword>
<gene>
    <name evidence="6" type="ORF">RGQ29_024409</name>
</gene>
<comment type="subcellular location">
    <subcellularLocation>
        <location evidence="2">Plastid</location>
        <location evidence="2">Chloroplast stroma</location>
    </subcellularLocation>
</comment>
<comment type="similarity">
    <text evidence="3">Belongs to the alpha-class carbonic anhydrase family.</text>
</comment>
<dbReference type="GO" id="GO:0004089">
    <property type="term" value="F:carbonate dehydratase activity"/>
    <property type="evidence" value="ECO:0007669"/>
    <property type="project" value="UniProtKB-EC"/>
</dbReference>
<dbReference type="Gene3D" id="3.10.200.10">
    <property type="entry name" value="Alpha carbonic anhydrase"/>
    <property type="match status" value="1"/>
</dbReference>
<accession>A0AAN7EUZ5</accession>
<dbReference type="PANTHER" id="PTHR18952:SF271">
    <property type="entry name" value="ALPHA CARBONIC ANHYDRASE 4-RELATED"/>
    <property type="match status" value="1"/>
</dbReference>
<dbReference type="EMBL" id="JAXUIC010000007">
    <property type="protein sequence ID" value="KAK4580746.1"/>
    <property type="molecule type" value="Genomic_DNA"/>
</dbReference>